<feature type="compositionally biased region" description="Polar residues" evidence="1">
    <location>
        <begin position="98"/>
        <end position="110"/>
    </location>
</feature>
<dbReference type="EMBL" id="JARBJD010000096">
    <property type="protein sequence ID" value="KAK2953043.1"/>
    <property type="molecule type" value="Genomic_DNA"/>
</dbReference>
<accession>A0ABQ9XNW9</accession>
<name>A0ABQ9XNW9_9EUKA</name>
<gene>
    <name evidence="2" type="ORF">BLNAU_12032</name>
</gene>
<feature type="compositionally biased region" description="Basic residues" evidence="1">
    <location>
        <begin position="19"/>
        <end position="28"/>
    </location>
</feature>
<proteinExistence type="predicted"/>
<keyword evidence="3" id="KW-1185">Reference proteome</keyword>
<evidence type="ECO:0000313" key="2">
    <source>
        <dbReference type="EMBL" id="KAK2953043.1"/>
    </source>
</evidence>
<dbReference type="Proteomes" id="UP001281761">
    <property type="component" value="Unassembled WGS sequence"/>
</dbReference>
<feature type="region of interest" description="Disordered" evidence="1">
    <location>
        <begin position="1"/>
        <end position="111"/>
    </location>
</feature>
<comment type="caution">
    <text evidence="2">The sequence shown here is derived from an EMBL/GenBank/DDBJ whole genome shotgun (WGS) entry which is preliminary data.</text>
</comment>
<reference evidence="2 3" key="1">
    <citation type="journal article" date="2022" name="bioRxiv">
        <title>Genomics of Preaxostyla Flagellates Illuminates Evolutionary Transitions and the Path Towards Mitochondrial Loss.</title>
        <authorList>
            <person name="Novak L.V.F."/>
            <person name="Treitli S.C."/>
            <person name="Pyrih J."/>
            <person name="Halakuc P."/>
            <person name="Pipaliya S.V."/>
            <person name="Vacek V."/>
            <person name="Brzon O."/>
            <person name="Soukal P."/>
            <person name="Eme L."/>
            <person name="Dacks J.B."/>
            <person name="Karnkowska A."/>
            <person name="Elias M."/>
            <person name="Hampl V."/>
        </authorList>
    </citation>
    <scope>NUCLEOTIDE SEQUENCE [LARGE SCALE GENOMIC DNA]</scope>
    <source>
        <strain evidence="2">NAU3</strain>
        <tissue evidence="2">Gut</tissue>
    </source>
</reference>
<feature type="compositionally biased region" description="Basic and acidic residues" evidence="1">
    <location>
        <begin position="29"/>
        <end position="74"/>
    </location>
</feature>
<protein>
    <submittedName>
        <fullName evidence="2">Uncharacterized protein</fullName>
    </submittedName>
</protein>
<sequence>MTRNNGTPTRKRESENRRSGKVRFRRRRQVSEKDGGETRRSRIVDKRDVHSRHGCEEAKEEEKKGKERNEEAKRGKCPIPLPHISPPVSAAADETQRHFSSLSPTTSQLMTGCPLTLRQTQLQPHSKEGRD</sequence>
<evidence type="ECO:0000256" key="1">
    <source>
        <dbReference type="SAM" id="MobiDB-lite"/>
    </source>
</evidence>
<organism evidence="2 3">
    <name type="scientific">Blattamonas nauphoetae</name>
    <dbReference type="NCBI Taxonomy" id="2049346"/>
    <lineage>
        <taxon>Eukaryota</taxon>
        <taxon>Metamonada</taxon>
        <taxon>Preaxostyla</taxon>
        <taxon>Oxymonadida</taxon>
        <taxon>Blattamonas</taxon>
    </lineage>
</organism>
<evidence type="ECO:0000313" key="3">
    <source>
        <dbReference type="Proteomes" id="UP001281761"/>
    </source>
</evidence>